<name>E8T6Q0_THEA1</name>
<evidence type="ECO:0000313" key="6">
    <source>
        <dbReference type="EMBL" id="ADU96834.1"/>
    </source>
</evidence>
<feature type="domain" description="CRISPR-associated protein Cas6 C-terminal" evidence="5">
    <location>
        <begin position="128"/>
        <end position="244"/>
    </location>
</feature>
<dbReference type="STRING" id="648996.Theam_0867"/>
<keyword evidence="2" id="KW-0255">Endonuclease</keyword>
<dbReference type="InterPro" id="IPR019267">
    <property type="entry name" value="CRISPR-assoc_Cas6_C"/>
</dbReference>
<keyword evidence="1" id="KW-0540">Nuclease</keyword>
<dbReference type="AlphaFoldDB" id="E8T6Q0"/>
<accession>E8T6Q0</accession>
<dbReference type="Gene3D" id="3.30.70.1890">
    <property type="match status" value="1"/>
</dbReference>
<dbReference type="OrthoDB" id="425607at2"/>
<organism evidence="6 7">
    <name type="scientific">Thermovibrio ammonificans (strain DSM 15698 / JCM 12110 / HB-1)</name>
    <dbReference type="NCBI Taxonomy" id="648996"/>
    <lineage>
        <taxon>Bacteria</taxon>
        <taxon>Pseudomonadati</taxon>
        <taxon>Aquificota</taxon>
        <taxon>Aquificia</taxon>
        <taxon>Desulfurobacteriales</taxon>
        <taxon>Desulfurobacteriaceae</taxon>
        <taxon>Thermovibrio</taxon>
    </lineage>
</organism>
<gene>
    <name evidence="6" type="ordered locus">Theam_0867</name>
</gene>
<dbReference type="InterPro" id="IPR045747">
    <property type="entry name" value="CRISPR-assoc_prot_Cas6_N_sf"/>
</dbReference>
<evidence type="ECO:0000256" key="2">
    <source>
        <dbReference type="ARBA" id="ARBA00022759"/>
    </source>
</evidence>
<dbReference type="NCBIfam" id="TIGR01877">
    <property type="entry name" value="cas_cas6"/>
    <property type="match status" value="1"/>
</dbReference>
<dbReference type="GO" id="GO:0051607">
    <property type="term" value="P:defense response to virus"/>
    <property type="evidence" value="ECO:0007669"/>
    <property type="project" value="UniProtKB-KW"/>
</dbReference>
<evidence type="ECO:0000256" key="3">
    <source>
        <dbReference type="ARBA" id="ARBA00022801"/>
    </source>
</evidence>
<dbReference type="Proteomes" id="UP000006362">
    <property type="component" value="Chromosome"/>
</dbReference>
<keyword evidence="7" id="KW-1185">Reference proteome</keyword>
<keyword evidence="4" id="KW-0051">Antiviral defense</keyword>
<protein>
    <submittedName>
        <fullName evidence="6">CRISPR-associated protein Cas6</fullName>
    </submittedName>
</protein>
<dbReference type="InterPro" id="IPR010156">
    <property type="entry name" value="CRISPR-assoc_prot_Cas6"/>
</dbReference>
<proteinExistence type="predicted"/>
<keyword evidence="3" id="KW-0378">Hydrolase</keyword>
<evidence type="ECO:0000256" key="4">
    <source>
        <dbReference type="ARBA" id="ARBA00023118"/>
    </source>
</evidence>
<evidence type="ECO:0000313" key="7">
    <source>
        <dbReference type="Proteomes" id="UP000006362"/>
    </source>
</evidence>
<dbReference type="HOGENOM" id="CLU_063836_1_0_0"/>
<dbReference type="KEGG" id="tam:Theam_0867"/>
<dbReference type="Gene3D" id="3.30.70.1900">
    <property type="match status" value="1"/>
</dbReference>
<evidence type="ECO:0000259" key="5">
    <source>
        <dbReference type="Pfam" id="PF10040"/>
    </source>
</evidence>
<dbReference type="CDD" id="cd21141">
    <property type="entry name" value="Cas6_III-like"/>
    <property type="match status" value="1"/>
</dbReference>
<dbReference type="eggNOG" id="COG5551">
    <property type="taxonomic scope" value="Bacteria"/>
</dbReference>
<dbReference type="Pfam" id="PF10040">
    <property type="entry name" value="CRISPR_Cas6"/>
    <property type="match status" value="1"/>
</dbReference>
<evidence type="ECO:0000256" key="1">
    <source>
        <dbReference type="ARBA" id="ARBA00022722"/>
    </source>
</evidence>
<sequence>MPIKIFAYVEIEEELPTRELKPKHIHGLFFQMIGEETGEFFHKGAVKPFTLFCRELFKEKETTRKLHLEINVLKPELFGPIAKELTLNAFKRELKVGGKRADFTGFKVTEAESYKELMKLPPEKDFTLQFKSPTSFKRGNYDYPLPDPTLIVKSLTRKWNTFSPDKVPVEVAKKLGNSLVPSGCWIKTQKVELSDRAKITGFRGRVFLYLPEEEREIKRWANALFNFAKYAGVGRKTTMGFGKVGLVKLPASLEDNGSQAKEANSLEEQNKQLPL</sequence>
<dbReference type="GO" id="GO:0004519">
    <property type="term" value="F:endonuclease activity"/>
    <property type="evidence" value="ECO:0007669"/>
    <property type="project" value="UniProtKB-KW"/>
</dbReference>
<dbReference type="RefSeq" id="WP_013537620.1">
    <property type="nucleotide sequence ID" value="NC_014926.1"/>
</dbReference>
<dbReference type="GO" id="GO:0016788">
    <property type="term" value="F:hydrolase activity, acting on ester bonds"/>
    <property type="evidence" value="ECO:0007669"/>
    <property type="project" value="InterPro"/>
</dbReference>
<reference evidence="6" key="1">
    <citation type="submission" date="2011-01" db="EMBL/GenBank/DDBJ databases">
        <title>Complete sequence of chromosome of Thermovibrio ammonificans HB-1.</title>
        <authorList>
            <consortium name="US DOE Joint Genome Institute"/>
            <person name="Lucas S."/>
            <person name="Copeland A."/>
            <person name="Lapidus A."/>
            <person name="Cheng J.-F."/>
            <person name="Goodwin L."/>
            <person name="Pitluck S."/>
            <person name="Davenport K."/>
            <person name="Detter J.C."/>
            <person name="Han C."/>
            <person name="Tapia R."/>
            <person name="Land M."/>
            <person name="Hauser L."/>
            <person name="Kyrpides N."/>
            <person name="Ivanova N."/>
            <person name="Ovchinnikova G."/>
            <person name="Vetriani C."/>
            <person name="Woyke T."/>
        </authorList>
    </citation>
    <scope>NUCLEOTIDE SEQUENCE [LARGE SCALE GENOMIC DNA]</scope>
    <source>
        <strain evidence="6">HB-1</strain>
    </source>
</reference>
<dbReference type="EMBL" id="CP002444">
    <property type="protein sequence ID" value="ADU96834.1"/>
    <property type="molecule type" value="Genomic_DNA"/>
</dbReference>